<evidence type="ECO:0000313" key="2">
    <source>
        <dbReference type="Proteomes" id="UP001139103"/>
    </source>
</evidence>
<dbReference type="AlphaFoldDB" id="A0A9X1MR31"/>
<protein>
    <recommendedName>
        <fullName evidence="3">DNA polymerase III beta sliding clamp central domain-containing protein</fullName>
    </recommendedName>
</protein>
<proteinExistence type="predicted"/>
<sequence length="269" mass="29263">MMSQALDITSRKSPAPIGFQATNDGITLTARNETIAIRHIIPGTGASGAFVIPLAALADCEGRGDEVVTFRREDDVVIAEWRDGGIPQTARHDVLEVPEMPAVVESTVVCDPALMRALADAVDTADREPTRYAINCIQLRANGQILATDGRQAYVHDGFDFPWNEDLLVPASRVLTRKELAVVPELAIGASDDWVQVRAGEWELWLKINKDARFPRVDEHVPDPNAATTTLQLADEDAQFLIKAMSRLPGGAWSLAVRSTVPPSFISTS</sequence>
<name>A0A9X1MR31_9BACT</name>
<keyword evidence="2" id="KW-1185">Reference proteome</keyword>
<evidence type="ECO:0008006" key="3">
    <source>
        <dbReference type="Google" id="ProtNLM"/>
    </source>
</evidence>
<accession>A0A9X1MR31</accession>
<dbReference type="RefSeq" id="WP_230269155.1">
    <property type="nucleotide sequence ID" value="NZ_JAJKFU010000002.1"/>
</dbReference>
<dbReference type="EMBL" id="JAJKFT010000010">
    <property type="protein sequence ID" value="MCC9630487.1"/>
    <property type="molecule type" value="Genomic_DNA"/>
</dbReference>
<comment type="caution">
    <text evidence="1">The sequence shown here is derived from an EMBL/GenBank/DDBJ whole genome shotgun (WGS) entry which is preliminary data.</text>
</comment>
<reference evidence="1" key="1">
    <citation type="submission" date="2021-11" db="EMBL/GenBank/DDBJ databases">
        <title>Genome sequence.</title>
        <authorList>
            <person name="Sun Q."/>
        </authorList>
    </citation>
    <scope>NUCLEOTIDE SEQUENCE</scope>
    <source>
        <strain evidence="1">JC732</strain>
    </source>
</reference>
<gene>
    <name evidence="1" type="ORF">LOC68_18995</name>
</gene>
<organism evidence="1 2">
    <name type="scientific">Blastopirellula sediminis</name>
    <dbReference type="NCBI Taxonomy" id="2894196"/>
    <lineage>
        <taxon>Bacteria</taxon>
        <taxon>Pseudomonadati</taxon>
        <taxon>Planctomycetota</taxon>
        <taxon>Planctomycetia</taxon>
        <taxon>Pirellulales</taxon>
        <taxon>Pirellulaceae</taxon>
        <taxon>Blastopirellula</taxon>
    </lineage>
</organism>
<dbReference type="Proteomes" id="UP001139103">
    <property type="component" value="Unassembled WGS sequence"/>
</dbReference>
<evidence type="ECO:0000313" key="1">
    <source>
        <dbReference type="EMBL" id="MCC9630487.1"/>
    </source>
</evidence>